<proteinExistence type="predicted"/>
<dbReference type="EMBL" id="BAABKZ010000005">
    <property type="protein sequence ID" value="GAA5099353.1"/>
    <property type="molecule type" value="Genomic_DNA"/>
</dbReference>
<organism evidence="4 5">
    <name type="scientific">Microbacterium yannicii</name>
    <dbReference type="NCBI Taxonomy" id="671622"/>
    <lineage>
        <taxon>Bacteria</taxon>
        <taxon>Bacillati</taxon>
        <taxon>Actinomycetota</taxon>
        <taxon>Actinomycetes</taxon>
        <taxon>Micrococcales</taxon>
        <taxon>Microbacteriaceae</taxon>
        <taxon>Microbacterium</taxon>
    </lineage>
</organism>
<evidence type="ECO:0000313" key="4">
    <source>
        <dbReference type="EMBL" id="GAA5099353.1"/>
    </source>
</evidence>
<reference evidence="5" key="1">
    <citation type="journal article" date="2019" name="Int. J. Syst. Evol. Microbiol.">
        <title>The Global Catalogue of Microorganisms (GCM) 10K type strain sequencing project: providing services to taxonomists for standard genome sequencing and annotation.</title>
        <authorList>
            <consortium name="The Broad Institute Genomics Platform"/>
            <consortium name="The Broad Institute Genome Sequencing Center for Infectious Disease"/>
            <person name="Wu L."/>
            <person name="Ma J."/>
        </authorList>
    </citation>
    <scope>NUCLEOTIDE SEQUENCE [LARGE SCALE GENOMIC DNA]</scope>
    <source>
        <strain evidence="5">JCM 18959</strain>
    </source>
</reference>
<name>A0ABP9MRI0_9MICO</name>
<dbReference type="CDD" id="cd14846">
    <property type="entry name" value="Peptidase_M15_like"/>
    <property type="match status" value="1"/>
</dbReference>
<dbReference type="InterPro" id="IPR003709">
    <property type="entry name" value="VanY-like_core_dom"/>
</dbReference>
<evidence type="ECO:0000259" key="3">
    <source>
        <dbReference type="Pfam" id="PF02557"/>
    </source>
</evidence>
<comment type="caution">
    <text evidence="4">The sequence shown here is derived from an EMBL/GenBank/DDBJ whole genome shotgun (WGS) entry which is preliminary data.</text>
</comment>
<dbReference type="PANTHER" id="PTHR34385">
    <property type="entry name" value="D-ALANYL-D-ALANINE CARBOXYPEPTIDASE"/>
    <property type="match status" value="1"/>
</dbReference>
<dbReference type="Gene3D" id="3.30.1380.10">
    <property type="match status" value="1"/>
</dbReference>
<gene>
    <name evidence="4" type="ORF">GCM10025760_35410</name>
</gene>
<protein>
    <recommendedName>
        <fullName evidence="3">D-alanyl-D-alanine carboxypeptidase-like core domain-containing protein</fullName>
    </recommendedName>
</protein>
<keyword evidence="2" id="KW-0732">Signal</keyword>
<evidence type="ECO:0000313" key="5">
    <source>
        <dbReference type="Proteomes" id="UP001501407"/>
    </source>
</evidence>
<feature type="region of interest" description="Disordered" evidence="1">
    <location>
        <begin position="28"/>
        <end position="57"/>
    </location>
</feature>
<feature type="domain" description="D-alanyl-D-alanine carboxypeptidase-like core" evidence="3">
    <location>
        <begin position="82"/>
        <end position="177"/>
    </location>
</feature>
<feature type="chain" id="PRO_5046496703" description="D-alanyl-D-alanine carboxypeptidase-like core domain-containing protein" evidence="2">
    <location>
        <begin position="21"/>
        <end position="209"/>
    </location>
</feature>
<dbReference type="PANTHER" id="PTHR34385:SF1">
    <property type="entry name" value="PEPTIDOGLYCAN L-ALANYL-D-GLUTAMATE ENDOPEPTIDASE CWLK"/>
    <property type="match status" value="1"/>
</dbReference>
<dbReference type="SUPFAM" id="SSF55166">
    <property type="entry name" value="Hedgehog/DD-peptidase"/>
    <property type="match status" value="1"/>
</dbReference>
<accession>A0ABP9MRI0</accession>
<dbReference type="Pfam" id="PF02557">
    <property type="entry name" value="VanY"/>
    <property type="match status" value="1"/>
</dbReference>
<evidence type="ECO:0000256" key="1">
    <source>
        <dbReference type="SAM" id="MobiDB-lite"/>
    </source>
</evidence>
<evidence type="ECO:0000256" key="2">
    <source>
        <dbReference type="SAM" id="SignalP"/>
    </source>
</evidence>
<feature type="signal peptide" evidence="2">
    <location>
        <begin position="1"/>
        <end position="20"/>
    </location>
</feature>
<keyword evidence="5" id="KW-1185">Reference proteome</keyword>
<dbReference type="InterPro" id="IPR009045">
    <property type="entry name" value="Zn_M74/Hedgehog-like"/>
</dbReference>
<dbReference type="Proteomes" id="UP001501407">
    <property type="component" value="Unassembled WGS sequence"/>
</dbReference>
<sequence>MALWGVILALVVVCAVSVGAALHQSAAAADRSGPGSPPPRPGTAAPAQGDAEASADGVVTEEDGILPAGVSVFDDAYPGVARLSPELGDALRRAADDAAQQGVVIHVNSGWRSPEYQDQLLQDAVSDYGSEAEAARWVATAATSAHVAGEAVDIGSFDAVAWMSTHGAAYGLCQTYSNESWHFELRPDAVRGGCPTPYADPTQDPRMQG</sequence>
<dbReference type="InterPro" id="IPR052179">
    <property type="entry name" value="DD-CPase-like"/>
</dbReference>